<reference evidence="11 12" key="1">
    <citation type="submission" date="2020-02" db="EMBL/GenBank/DDBJ databases">
        <title>Whole-genome analyses of novel actinobacteria.</title>
        <authorList>
            <person name="Sahin N."/>
        </authorList>
    </citation>
    <scope>NUCLEOTIDE SEQUENCE [LARGE SCALE GENOMIC DNA]</scope>
    <source>
        <strain evidence="11 12">KC13</strain>
    </source>
</reference>
<evidence type="ECO:0000256" key="3">
    <source>
        <dbReference type="ARBA" id="ARBA00022676"/>
    </source>
</evidence>
<dbReference type="InterPro" id="IPR001173">
    <property type="entry name" value="Glyco_trans_2-like"/>
</dbReference>
<dbReference type="GO" id="GO:0005886">
    <property type="term" value="C:plasma membrane"/>
    <property type="evidence" value="ECO:0007669"/>
    <property type="project" value="UniProtKB-SubCell"/>
</dbReference>
<organism evidence="11 12">
    <name type="scientific">Nocardioides turkmenicus</name>
    <dbReference type="NCBI Taxonomy" id="2711220"/>
    <lineage>
        <taxon>Bacteria</taxon>
        <taxon>Bacillati</taxon>
        <taxon>Actinomycetota</taxon>
        <taxon>Actinomycetes</taxon>
        <taxon>Propionibacteriales</taxon>
        <taxon>Nocardioidaceae</taxon>
        <taxon>Nocardioides</taxon>
    </lineage>
</organism>
<gene>
    <name evidence="11" type="ORF">G5C66_09800</name>
</gene>
<dbReference type="AlphaFoldDB" id="A0A6M1R9G2"/>
<evidence type="ECO:0000256" key="5">
    <source>
        <dbReference type="ARBA" id="ARBA00023136"/>
    </source>
</evidence>
<evidence type="ECO:0000313" key="11">
    <source>
        <dbReference type="EMBL" id="NGN93027.1"/>
    </source>
</evidence>
<dbReference type="GO" id="GO:0016757">
    <property type="term" value="F:glycosyltransferase activity"/>
    <property type="evidence" value="ECO:0007669"/>
    <property type="project" value="UniProtKB-KW"/>
</dbReference>
<dbReference type="RefSeq" id="WP_165110773.1">
    <property type="nucleotide sequence ID" value="NZ_JAALAA010000007.1"/>
</dbReference>
<accession>A0A6M1R9G2</accession>
<keyword evidence="5" id="KW-0472">Membrane</keyword>
<evidence type="ECO:0000256" key="9">
    <source>
        <dbReference type="ARBA" id="ARBA00040345"/>
    </source>
</evidence>
<protein>
    <recommendedName>
        <fullName evidence="9">4,4'-diaponeurosporenoate glycosyltransferase</fullName>
    </recommendedName>
</protein>
<dbReference type="InterPro" id="IPR029044">
    <property type="entry name" value="Nucleotide-diphossugar_trans"/>
</dbReference>
<comment type="subcellular location">
    <subcellularLocation>
        <location evidence="1">Cell membrane</location>
    </subcellularLocation>
</comment>
<comment type="caution">
    <text evidence="11">The sequence shown here is derived from an EMBL/GenBank/DDBJ whole genome shotgun (WGS) entry which is preliminary data.</text>
</comment>
<comment type="function">
    <text evidence="6">Catalyzes the glycosylation of 4,4'-diaponeurosporenoate, i.e. the esterification of glucose at the C1'' position with the carboxyl group of 4,4'-diaponeurosporenic acid, to form glycosyl-4,4'-diaponeurosporenoate. This is a step in the biosynthesis of staphyloxanthin, an orange pigment present in most staphylococci strains.</text>
</comment>
<dbReference type="Pfam" id="PF00535">
    <property type="entry name" value="Glycos_transf_2"/>
    <property type="match status" value="1"/>
</dbReference>
<keyword evidence="4 11" id="KW-0808">Transferase</keyword>
<sequence length="281" mass="30236">MERSPTAASVVVPAHNESAGLRGNLTALLDGVPTGTFDVVVVCNGCTDDTATVARSVPGVRVIETESASKALAVELGNAATSIFPRIHLDADVRLPGPDALRLVRAVAEAGVHAAGPSRDVPVDSSSWPVRAYYRVWENLPNVRSGLFGRGAFCLSEEGQRRVDAQTRLMNDDLMVSEAFAPEERRIVSHTSVVVRPPGTAADLIRRRTRVATGNHQADQHAARHASTSLSDLIKLGLRQPSVGLRVPVFLTITVIARRLARRAVRAGDYTTWLRDESSRA</sequence>
<comment type="pathway">
    <text evidence="7">Carotenoid biosynthesis; staphyloxanthin biosynthesis; staphyloxanthin from farnesyl diphosphate: step 4/5.</text>
</comment>
<keyword evidence="12" id="KW-1185">Reference proteome</keyword>
<evidence type="ECO:0000256" key="2">
    <source>
        <dbReference type="ARBA" id="ARBA00022475"/>
    </source>
</evidence>
<evidence type="ECO:0000256" key="6">
    <source>
        <dbReference type="ARBA" id="ARBA00037281"/>
    </source>
</evidence>
<comment type="similarity">
    <text evidence="8">Belongs to the glycosyltransferase 2 family. CrtQ subfamily.</text>
</comment>
<evidence type="ECO:0000256" key="7">
    <source>
        <dbReference type="ARBA" id="ARBA00037904"/>
    </source>
</evidence>
<dbReference type="Proteomes" id="UP000483261">
    <property type="component" value="Unassembled WGS sequence"/>
</dbReference>
<feature type="domain" description="Glycosyltransferase 2-like" evidence="10">
    <location>
        <begin position="9"/>
        <end position="133"/>
    </location>
</feature>
<dbReference type="Gene3D" id="3.90.550.10">
    <property type="entry name" value="Spore Coat Polysaccharide Biosynthesis Protein SpsA, Chain A"/>
    <property type="match status" value="1"/>
</dbReference>
<evidence type="ECO:0000313" key="12">
    <source>
        <dbReference type="Proteomes" id="UP000483261"/>
    </source>
</evidence>
<evidence type="ECO:0000256" key="4">
    <source>
        <dbReference type="ARBA" id="ARBA00022679"/>
    </source>
</evidence>
<dbReference type="EMBL" id="JAALAA010000007">
    <property type="protein sequence ID" value="NGN93027.1"/>
    <property type="molecule type" value="Genomic_DNA"/>
</dbReference>
<name>A0A6M1R9G2_9ACTN</name>
<keyword evidence="2" id="KW-1003">Cell membrane</keyword>
<evidence type="ECO:0000256" key="1">
    <source>
        <dbReference type="ARBA" id="ARBA00004236"/>
    </source>
</evidence>
<dbReference type="SUPFAM" id="SSF53448">
    <property type="entry name" value="Nucleotide-diphospho-sugar transferases"/>
    <property type="match status" value="1"/>
</dbReference>
<evidence type="ECO:0000256" key="8">
    <source>
        <dbReference type="ARBA" id="ARBA00038120"/>
    </source>
</evidence>
<dbReference type="PANTHER" id="PTHR43646:SF2">
    <property type="entry name" value="GLYCOSYLTRANSFERASE 2-LIKE DOMAIN-CONTAINING PROTEIN"/>
    <property type="match status" value="1"/>
</dbReference>
<proteinExistence type="inferred from homology"/>
<dbReference type="PANTHER" id="PTHR43646">
    <property type="entry name" value="GLYCOSYLTRANSFERASE"/>
    <property type="match status" value="1"/>
</dbReference>
<evidence type="ECO:0000259" key="10">
    <source>
        <dbReference type="Pfam" id="PF00535"/>
    </source>
</evidence>
<keyword evidence="3" id="KW-0328">Glycosyltransferase</keyword>